<dbReference type="EMBL" id="JAEPBH010000032">
    <property type="protein sequence ID" value="MBK4716168.1"/>
    <property type="molecule type" value="Genomic_DNA"/>
</dbReference>
<name>A0A8K0V326_9ENTR</name>
<protein>
    <submittedName>
        <fullName evidence="1">Uncharacterized protein</fullName>
    </submittedName>
</protein>
<keyword evidence="2" id="KW-1185">Reference proteome</keyword>
<comment type="caution">
    <text evidence="1">The sequence shown here is derived from an EMBL/GenBank/DDBJ whole genome shotgun (WGS) entry which is preliminary data.</text>
</comment>
<gene>
    <name evidence="1" type="ORF">JJB97_12705</name>
</gene>
<reference evidence="1" key="1">
    <citation type="submission" date="2021-01" db="EMBL/GenBank/DDBJ databases">
        <title>Intestinitalea alba gen. nov., sp. nov., a novel genus of the family Enterobacteriaceae, isolated from the gut of the plastic-eating mealworm Tenebrio molitor L.</title>
        <authorList>
            <person name="Yang Y."/>
        </authorList>
    </citation>
    <scope>NUCLEOTIDE SEQUENCE</scope>
    <source>
        <strain evidence="1">BIT-L3</strain>
    </source>
</reference>
<organism evidence="1 2">
    <name type="scientific">Tenebrionibacter intestinalis</name>
    <dbReference type="NCBI Taxonomy" id="2799638"/>
    <lineage>
        <taxon>Bacteria</taxon>
        <taxon>Pseudomonadati</taxon>
        <taxon>Pseudomonadota</taxon>
        <taxon>Gammaproteobacteria</taxon>
        <taxon>Enterobacterales</taxon>
        <taxon>Enterobacteriaceae</taxon>
        <taxon>Tenebrionibacter/Tenebrionicola group</taxon>
        <taxon>Tenebrionibacter</taxon>
    </lineage>
</organism>
<evidence type="ECO:0000313" key="1">
    <source>
        <dbReference type="EMBL" id="MBK4716168.1"/>
    </source>
</evidence>
<dbReference type="Proteomes" id="UP000659047">
    <property type="component" value="Unassembled WGS sequence"/>
</dbReference>
<dbReference type="AlphaFoldDB" id="A0A8K0V326"/>
<accession>A0A8K0V326</accession>
<proteinExistence type="predicted"/>
<sequence>MAREKNSTQTERTEVGYFRKVNALVGWIESHVGSVENCEELLIQRTHLEILHDDLERLTSQNCTEVFPTCEGFFFGSQDYGDWYWKDVDEVKTWCSRILESFDFERRILVFWAWW</sequence>
<evidence type="ECO:0000313" key="2">
    <source>
        <dbReference type="Proteomes" id="UP000659047"/>
    </source>
</evidence>